<sequence>MDKIKICFDNDNHELEIDNKTIECIPFLQSYCSFNDKSEKSNIIKLDCTTYDEFKMILDSTIEKKINLVDWIQKGCMSSLFDHMDYFGIISNDISSVYMDYVMDRIKSELLNDNIHRQIFEVQKFLTDKSEKLLLLDKPLFDKLMPKMLKYENIIPFYALNGNIFVGTIPIPIFLKTTRECPMSIIMKNNLMNLTMDKDLVMNKLFFVSVCLGLAKNYTIDFNCLDSGDVIEYITKNTENMNDIGSDVVQFTLNNLKTICEILIEKKDCAQCIKYIFEKFGTIDGHTLITIVFNYRKLINICKKQFEDFNDSFFCMTEKDIEILNNRDKYIEIYKNYCNNNNQLNYGFLKLN</sequence>
<protein>
    <submittedName>
        <fullName evidence="1">Uncharacterized protein</fullName>
    </submittedName>
</protein>
<proteinExistence type="predicted"/>
<accession>A0A1V0S9V7</accession>
<dbReference type="EMBL" id="KY684083">
    <property type="protein sequence ID" value="ARF08464.1"/>
    <property type="molecule type" value="Genomic_DNA"/>
</dbReference>
<name>A0A1V0S9V7_9VIRU</name>
<reference evidence="1" key="1">
    <citation type="journal article" date="2017" name="Science">
        <title>Giant viruses with an expanded complement of translation system components.</title>
        <authorList>
            <person name="Schulz F."/>
            <person name="Yutin N."/>
            <person name="Ivanova N.N."/>
            <person name="Ortega D.R."/>
            <person name="Lee T.K."/>
            <person name="Vierheilig J."/>
            <person name="Daims H."/>
            <person name="Horn M."/>
            <person name="Wagner M."/>
            <person name="Jensen G.J."/>
            <person name="Kyrpides N.C."/>
            <person name="Koonin E.V."/>
            <person name="Woyke T."/>
        </authorList>
    </citation>
    <scope>NUCLEOTIDE SEQUENCE</scope>
    <source>
        <strain evidence="1">CTV1</strain>
    </source>
</reference>
<evidence type="ECO:0000313" key="1">
    <source>
        <dbReference type="EMBL" id="ARF08464.1"/>
    </source>
</evidence>
<organism evidence="1">
    <name type="scientific">Catovirus CTV1</name>
    <dbReference type="NCBI Taxonomy" id="1977631"/>
    <lineage>
        <taxon>Viruses</taxon>
        <taxon>Varidnaviria</taxon>
        <taxon>Bamfordvirae</taxon>
        <taxon>Nucleocytoviricota</taxon>
        <taxon>Megaviricetes</taxon>
        <taxon>Imitervirales</taxon>
        <taxon>Mimiviridae</taxon>
        <taxon>Klosneuvirinae</taxon>
        <taxon>Catovirus</taxon>
    </lineage>
</organism>
<gene>
    <name evidence="1" type="ORF">Catovirus_1_514</name>
</gene>